<evidence type="ECO:0000313" key="3">
    <source>
        <dbReference type="Proteomes" id="UP000282977"/>
    </source>
</evidence>
<dbReference type="AlphaFoldDB" id="A0A437JAL4"/>
<sequence length="116" mass="12573">MCFDTSEYQDRVLQMQAIEVVQQFFDAVSARNIDGALALFSDDAVVESPMGPQRGKAEIRRGLEMMIGMSGGGQTPTLSEDAGKVIAQVQSPMGKISLGFTVNEDDLIAHQSFRMG</sequence>
<dbReference type="Gene3D" id="3.10.450.50">
    <property type="match status" value="1"/>
</dbReference>
<name>A0A437JAL4_9SPHN</name>
<protein>
    <submittedName>
        <fullName evidence="2">Nuclear transport factor 2 family protein</fullName>
    </submittedName>
</protein>
<proteinExistence type="predicted"/>
<gene>
    <name evidence="2" type="ORF">ENE74_09065</name>
</gene>
<dbReference type="SUPFAM" id="SSF54427">
    <property type="entry name" value="NTF2-like"/>
    <property type="match status" value="1"/>
</dbReference>
<accession>A0A437JAL4</accession>
<feature type="domain" description="SnoaL-like" evidence="1">
    <location>
        <begin position="21"/>
        <end position="68"/>
    </location>
</feature>
<dbReference type="InterPro" id="IPR032710">
    <property type="entry name" value="NTF2-like_dom_sf"/>
</dbReference>
<dbReference type="Pfam" id="PF12680">
    <property type="entry name" value="SnoaL_2"/>
    <property type="match status" value="1"/>
</dbReference>
<comment type="caution">
    <text evidence="2">The sequence shown here is derived from an EMBL/GenBank/DDBJ whole genome shotgun (WGS) entry which is preliminary data.</text>
</comment>
<evidence type="ECO:0000313" key="2">
    <source>
        <dbReference type="EMBL" id="RVT42332.1"/>
    </source>
</evidence>
<reference evidence="2 3" key="1">
    <citation type="submission" date="2019-01" db="EMBL/GenBank/DDBJ databases">
        <authorList>
            <person name="Chen W.-M."/>
        </authorList>
    </citation>
    <scope>NUCLEOTIDE SEQUENCE [LARGE SCALE GENOMIC DNA]</scope>
    <source>
        <strain evidence="2 3">TLA-22</strain>
    </source>
</reference>
<evidence type="ECO:0000259" key="1">
    <source>
        <dbReference type="Pfam" id="PF12680"/>
    </source>
</evidence>
<keyword evidence="3" id="KW-1185">Reference proteome</keyword>
<dbReference type="Proteomes" id="UP000282977">
    <property type="component" value="Unassembled WGS sequence"/>
</dbReference>
<dbReference type="OrthoDB" id="5732163at2"/>
<dbReference type="EMBL" id="RZUL01000002">
    <property type="protein sequence ID" value="RVT42332.1"/>
    <property type="molecule type" value="Genomic_DNA"/>
</dbReference>
<dbReference type="InterPro" id="IPR037401">
    <property type="entry name" value="SnoaL-like"/>
</dbReference>
<dbReference type="RefSeq" id="WP_127690508.1">
    <property type="nucleotide sequence ID" value="NZ_RZUL01000002.1"/>
</dbReference>
<organism evidence="2 3">
    <name type="scientific">Sphingobium algorifonticola</name>
    <dbReference type="NCBI Taxonomy" id="2008318"/>
    <lineage>
        <taxon>Bacteria</taxon>
        <taxon>Pseudomonadati</taxon>
        <taxon>Pseudomonadota</taxon>
        <taxon>Alphaproteobacteria</taxon>
        <taxon>Sphingomonadales</taxon>
        <taxon>Sphingomonadaceae</taxon>
        <taxon>Sphingobium</taxon>
    </lineage>
</organism>